<dbReference type="GO" id="GO:0003887">
    <property type="term" value="F:DNA-directed DNA polymerase activity"/>
    <property type="evidence" value="ECO:0007669"/>
    <property type="project" value="UniProtKB-UniRule"/>
</dbReference>
<evidence type="ECO:0000259" key="12">
    <source>
        <dbReference type="Pfam" id="PF02767"/>
    </source>
</evidence>
<dbReference type="RefSeq" id="WP_144991940.1">
    <property type="nucleotide sequence ID" value="NZ_CP036281.1"/>
</dbReference>
<dbReference type="PANTHER" id="PTHR30478:SF0">
    <property type="entry name" value="BETA SLIDING CLAMP"/>
    <property type="match status" value="1"/>
</dbReference>
<dbReference type="AlphaFoldDB" id="A0A518CGE4"/>
<evidence type="ECO:0000313" key="15">
    <source>
        <dbReference type="Proteomes" id="UP000317178"/>
    </source>
</evidence>
<evidence type="ECO:0000313" key="14">
    <source>
        <dbReference type="EMBL" id="QDU78301.1"/>
    </source>
</evidence>
<evidence type="ECO:0000256" key="7">
    <source>
        <dbReference type="ARBA" id="ARBA00022705"/>
    </source>
</evidence>
<dbReference type="SUPFAM" id="SSF55979">
    <property type="entry name" value="DNA clamp"/>
    <property type="match status" value="3"/>
</dbReference>
<dbReference type="GO" id="GO:0009360">
    <property type="term" value="C:DNA polymerase III complex"/>
    <property type="evidence" value="ECO:0007669"/>
    <property type="project" value="InterPro"/>
</dbReference>
<feature type="domain" description="DNA polymerase III beta sliding clamp N-terminal" evidence="11">
    <location>
        <begin position="3"/>
        <end position="118"/>
    </location>
</feature>
<feature type="domain" description="DNA polymerase III beta sliding clamp central" evidence="12">
    <location>
        <begin position="134"/>
        <end position="247"/>
    </location>
</feature>
<evidence type="ECO:0000256" key="1">
    <source>
        <dbReference type="ARBA" id="ARBA00004496"/>
    </source>
</evidence>
<name>A0A518CGE4_9PLAN</name>
<keyword evidence="9" id="KW-0238">DNA-binding</keyword>
<evidence type="ECO:0000256" key="2">
    <source>
        <dbReference type="ARBA" id="ARBA00010752"/>
    </source>
</evidence>
<dbReference type="InterPro" id="IPR046938">
    <property type="entry name" value="DNA_clamp_sf"/>
</dbReference>
<dbReference type="CDD" id="cd00140">
    <property type="entry name" value="beta_clamp"/>
    <property type="match status" value="1"/>
</dbReference>
<dbReference type="Pfam" id="PF02768">
    <property type="entry name" value="DNA_pol3_beta_3"/>
    <property type="match status" value="1"/>
</dbReference>
<keyword evidence="6 10" id="KW-0548">Nucleotidyltransferase</keyword>
<dbReference type="InterPro" id="IPR022634">
    <property type="entry name" value="DNA_polIII_beta_N"/>
</dbReference>
<accession>A0A518CGE4</accession>
<evidence type="ECO:0000256" key="6">
    <source>
        <dbReference type="ARBA" id="ARBA00022695"/>
    </source>
</evidence>
<comment type="subcellular location">
    <subcellularLocation>
        <location evidence="1 10">Cytoplasm</location>
    </subcellularLocation>
</comment>
<dbReference type="Gene3D" id="3.70.10.10">
    <property type="match status" value="1"/>
</dbReference>
<dbReference type="Pfam" id="PF00712">
    <property type="entry name" value="DNA_pol3_beta"/>
    <property type="match status" value="1"/>
</dbReference>
<evidence type="ECO:0000259" key="11">
    <source>
        <dbReference type="Pfam" id="PF00712"/>
    </source>
</evidence>
<keyword evidence="7 10" id="KW-0235">DNA replication</keyword>
<dbReference type="GO" id="GO:0005737">
    <property type="term" value="C:cytoplasm"/>
    <property type="evidence" value="ECO:0007669"/>
    <property type="project" value="UniProtKB-SubCell"/>
</dbReference>
<keyword evidence="15" id="KW-1185">Reference proteome</keyword>
<dbReference type="InterPro" id="IPR022637">
    <property type="entry name" value="DNA_polIII_beta_cen"/>
</dbReference>
<dbReference type="Gene3D" id="3.10.150.10">
    <property type="entry name" value="DNA Polymerase III, subunit A, domain 2"/>
    <property type="match status" value="1"/>
</dbReference>
<keyword evidence="8 10" id="KW-0239">DNA-directed DNA polymerase</keyword>
<reference evidence="14 15" key="1">
    <citation type="submission" date="2019-02" db="EMBL/GenBank/DDBJ databases">
        <title>Deep-cultivation of Planctomycetes and their phenomic and genomic characterization uncovers novel biology.</title>
        <authorList>
            <person name="Wiegand S."/>
            <person name="Jogler M."/>
            <person name="Boedeker C."/>
            <person name="Pinto D."/>
            <person name="Vollmers J."/>
            <person name="Rivas-Marin E."/>
            <person name="Kohn T."/>
            <person name="Peeters S.H."/>
            <person name="Heuer A."/>
            <person name="Rast P."/>
            <person name="Oberbeckmann S."/>
            <person name="Bunk B."/>
            <person name="Jeske O."/>
            <person name="Meyerdierks A."/>
            <person name="Storesund J.E."/>
            <person name="Kallscheuer N."/>
            <person name="Luecker S."/>
            <person name="Lage O.M."/>
            <person name="Pohl T."/>
            <person name="Merkel B.J."/>
            <person name="Hornburger P."/>
            <person name="Mueller R.-W."/>
            <person name="Bruemmer F."/>
            <person name="Labrenz M."/>
            <person name="Spormann A.M."/>
            <person name="Op den Camp H."/>
            <person name="Overmann J."/>
            <person name="Amann R."/>
            <person name="Jetten M.S.M."/>
            <person name="Mascher T."/>
            <person name="Medema M.H."/>
            <person name="Devos D.P."/>
            <person name="Kaster A.-K."/>
            <person name="Ovreas L."/>
            <person name="Rohde M."/>
            <person name="Galperin M.Y."/>
            <person name="Jogler C."/>
        </authorList>
    </citation>
    <scope>NUCLEOTIDE SEQUENCE [LARGE SCALE GENOMIC DNA]</scope>
    <source>
        <strain evidence="14 15">Pla110</strain>
    </source>
</reference>
<dbReference type="GO" id="GO:0003677">
    <property type="term" value="F:DNA binding"/>
    <property type="evidence" value="ECO:0007669"/>
    <property type="project" value="UniProtKB-UniRule"/>
</dbReference>
<dbReference type="NCBIfam" id="TIGR00663">
    <property type="entry name" value="dnan"/>
    <property type="match status" value="1"/>
</dbReference>
<evidence type="ECO:0000259" key="13">
    <source>
        <dbReference type="Pfam" id="PF02768"/>
    </source>
</evidence>
<proteinExistence type="inferred from homology"/>
<dbReference type="GO" id="GO:0006271">
    <property type="term" value="P:DNA strand elongation involved in DNA replication"/>
    <property type="evidence" value="ECO:0007669"/>
    <property type="project" value="TreeGrafter"/>
</dbReference>
<evidence type="ECO:0000256" key="8">
    <source>
        <dbReference type="ARBA" id="ARBA00022932"/>
    </source>
</evidence>
<dbReference type="PANTHER" id="PTHR30478">
    <property type="entry name" value="DNA POLYMERASE III SUBUNIT BETA"/>
    <property type="match status" value="1"/>
</dbReference>
<gene>
    <name evidence="14" type="primary">dnaN</name>
    <name evidence="14" type="ORF">Pla110_00020</name>
</gene>
<dbReference type="PIRSF" id="PIRSF000804">
    <property type="entry name" value="DNA_pol_III_b"/>
    <property type="match status" value="1"/>
</dbReference>
<organism evidence="14 15">
    <name type="scientific">Polystyrenella longa</name>
    <dbReference type="NCBI Taxonomy" id="2528007"/>
    <lineage>
        <taxon>Bacteria</taxon>
        <taxon>Pseudomonadati</taxon>
        <taxon>Planctomycetota</taxon>
        <taxon>Planctomycetia</taxon>
        <taxon>Planctomycetales</taxon>
        <taxon>Planctomycetaceae</taxon>
        <taxon>Polystyrenella</taxon>
    </lineage>
</organism>
<dbReference type="InterPro" id="IPR022635">
    <property type="entry name" value="DNA_polIII_beta_C"/>
</dbReference>
<evidence type="ECO:0000256" key="5">
    <source>
        <dbReference type="ARBA" id="ARBA00022679"/>
    </source>
</evidence>
<dbReference type="Proteomes" id="UP000317178">
    <property type="component" value="Chromosome"/>
</dbReference>
<dbReference type="OrthoDB" id="8421503at2"/>
<dbReference type="GO" id="GO:0008408">
    <property type="term" value="F:3'-5' exonuclease activity"/>
    <property type="evidence" value="ECO:0007669"/>
    <property type="project" value="InterPro"/>
</dbReference>
<evidence type="ECO:0000256" key="10">
    <source>
        <dbReference type="PIRNR" id="PIRNR000804"/>
    </source>
</evidence>
<comment type="function">
    <text evidence="10">Confers DNA tethering and processivity to DNA polymerases and other proteins. Acts as a clamp, forming a ring around DNA (a reaction catalyzed by the clamp-loading complex) which diffuses in an ATP-independent manner freely and bidirectionally along dsDNA. Initially characterized for its ability to contact the catalytic subunit of DNA polymerase III (Pol III), a complex, multichain enzyme responsible for most of the replicative synthesis in bacteria; Pol III exhibits 3'-5' exonuclease proofreading activity. The beta chain is required for initiation of replication as well as for processivity of DNA replication.</text>
</comment>
<dbReference type="Pfam" id="PF02767">
    <property type="entry name" value="DNA_pol3_beta_2"/>
    <property type="match status" value="1"/>
</dbReference>
<dbReference type="SMART" id="SM00480">
    <property type="entry name" value="POL3Bc"/>
    <property type="match status" value="1"/>
</dbReference>
<evidence type="ECO:0000256" key="3">
    <source>
        <dbReference type="ARBA" id="ARBA00021035"/>
    </source>
</evidence>
<keyword evidence="5 10" id="KW-0808">Transferase</keyword>
<evidence type="ECO:0000256" key="9">
    <source>
        <dbReference type="ARBA" id="ARBA00023125"/>
    </source>
</evidence>
<evidence type="ECO:0000256" key="4">
    <source>
        <dbReference type="ARBA" id="ARBA00022490"/>
    </source>
</evidence>
<sequence>MVKIRCNRPVLANAFQIVDAVVPSRTPKEILKNVLLSVEEGKVTLVGTDQEIGIRYDLPGVEVTESGTSLLPSKRVLSILRELTDEFVEIEITEEAAWIRSDSSEFRLSAQDPTEFPPVSGFEEEKYYVMMGGALKSAIRRTIFATDVESTRYALGGVMMELKTDAVNMVATDSRRLALVESVCRVEGIEEGTEVNPVIPRQAMALIEKSITDDGEDVLIAVHANDVVVKCGKSTLYSRLVDGRFPQYGAVIPQQSNVIVDLVAGPFHSAVRQAQIVTDEDSRGVDFVLNNGQLTLNSQSADIGKSEIHLPVSYEGDELIITFDPRFVAEFLRVLDPEQQIQFMLNDGEQAAMLKTEDNYTYVIMPLSRDH</sequence>
<protein>
    <recommendedName>
        <fullName evidence="3 10">Beta sliding clamp</fullName>
    </recommendedName>
</protein>
<dbReference type="KEGG" id="plon:Pla110_00020"/>
<comment type="similarity">
    <text evidence="2 10">Belongs to the beta sliding clamp family.</text>
</comment>
<keyword evidence="4 10" id="KW-0963">Cytoplasm</keyword>
<feature type="domain" description="DNA polymerase III beta sliding clamp C-terminal" evidence="13">
    <location>
        <begin position="251"/>
        <end position="367"/>
    </location>
</feature>
<dbReference type="EMBL" id="CP036281">
    <property type="protein sequence ID" value="QDU78301.1"/>
    <property type="molecule type" value="Genomic_DNA"/>
</dbReference>
<dbReference type="InterPro" id="IPR001001">
    <property type="entry name" value="DNA_polIII_beta"/>
</dbReference>
<comment type="subunit">
    <text evidence="10">Forms a ring-shaped head-to-tail homodimer around DNA.</text>
</comment>